<keyword evidence="3" id="KW-1185">Reference proteome</keyword>
<name>A0ABT3JPJ6_9FLAO</name>
<dbReference type="Proteomes" id="UP001209107">
    <property type="component" value="Unassembled WGS sequence"/>
</dbReference>
<gene>
    <name evidence="2" type="ORF">OK344_10740</name>
</gene>
<proteinExistence type="predicted"/>
<keyword evidence="1" id="KW-0472">Membrane</keyword>
<reference evidence="2 3" key="1">
    <citation type="submission" date="2022-10" db="EMBL/GenBank/DDBJ databases">
        <title>Kaistella sp. BT-6-1-3.</title>
        <authorList>
            <person name="Ai J."/>
            <person name="Deng Z."/>
        </authorList>
    </citation>
    <scope>NUCLEOTIDE SEQUENCE [LARGE SCALE GENOMIC DNA]</scope>
    <source>
        <strain evidence="2 3">BT6-1-3</strain>
    </source>
</reference>
<dbReference type="RefSeq" id="WP_265144781.1">
    <property type="nucleotide sequence ID" value="NZ_JAPCHZ010000005.1"/>
</dbReference>
<evidence type="ECO:0000256" key="1">
    <source>
        <dbReference type="SAM" id="Phobius"/>
    </source>
</evidence>
<dbReference type="Pfam" id="PF09527">
    <property type="entry name" value="ATPase_gene1"/>
    <property type="match status" value="1"/>
</dbReference>
<feature type="transmembrane region" description="Helical" evidence="1">
    <location>
        <begin position="27"/>
        <end position="47"/>
    </location>
</feature>
<dbReference type="InterPro" id="IPR032820">
    <property type="entry name" value="ATPase_put"/>
</dbReference>
<keyword evidence="1" id="KW-1133">Transmembrane helix</keyword>
<feature type="transmembrane region" description="Helical" evidence="1">
    <location>
        <begin position="59"/>
        <end position="79"/>
    </location>
</feature>
<evidence type="ECO:0000313" key="3">
    <source>
        <dbReference type="Proteomes" id="UP001209107"/>
    </source>
</evidence>
<protein>
    <submittedName>
        <fullName evidence="2">AtpZ/AtpI family protein</fullName>
    </submittedName>
</protein>
<evidence type="ECO:0000313" key="2">
    <source>
        <dbReference type="EMBL" id="MCW4452685.1"/>
    </source>
</evidence>
<organism evidence="2 3">
    <name type="scientific">Kaistella yananensis</name>
    <dbReference type="NCBI Taxonomy" id="2989820"/>
    <lineage>
        <taxon>Bacteria</taxon>
        <taxon>Pseudomonadati</taxon>
        <taxon>Bacteroidota</taxon>
        <taxon>Flavobacteriia</taxon>
        <taxon>Flavobacteriales</taxon>
        <taxon>Weeksellaceae</taxon>
        <taxon>Chryseobacterium group</taxon>
        <taxon>Kaistella</taxon>
    </lineage>
</organism>
<dbReference type="EMBL" id="JAPCHZ010000005">
    <property type="protein sequence ID" value="MCW4452685.1"/>
    <property type="molecule type" value="Genomic_DNA"/>
</dbReference>
<comment type="caution">
    <text evidence="2">The sequence shown here is derived from an EMBL/GenBank/DDBJ whole genome shotgun (WGS) entry which is preliminary data.</text>
</comment>
<keyword evidence="1" id="KW-0812">Transmembrane</keyword>
<sequence>MSEEKPTQQEFSQEDEKKFRRNGLRQYGVYSAIVFQMLATMGLGFWGGKKINDHFGFETNLLTVGIGFLGMFLAFYNLLQQLKSVQRDDKSDKKKNKIQ</sequence>
<accession>A0ABT3JPJ6</accession>